<evidence type="ECO:0000256" key="8">
    <source>
        <dbReference type="ARBA" id="ARBA00022842"/>
    </source>
</evidence>
<comment type="similarity">
    <text evidence="3 12">Belongs to the FBPase class 1 family.</text>
</comment>
<dbReference type="EC" id="3.1.3.11" evidence="5"/>
<evidence type="ECO:0000256" key="4">
    <source>
        <dbReference type="ARBA" id="ARBA00011881"/>
    </source>
</evidence>
<sequence>MNLSFNDGSTDTLSQSLMSDLMNKEGGAELVGLVVTLQSICKNISAAVRRAGISRLFGAHGSVNVQGEDQQKLDILANQIFIRQLTKSCTTCLLVSEEMDNVVEVEPEKAGNYIVCFDPLDGSNNIDCLASIGSIFAVYRRVSPKGSPPTLEDVLQPGKNLIAAGYALYGSATVMMLSTGSGVDKYILDPSTGEFLLSERNIKMQSDRVQYSVNESYSASWDPRILDFVENKKRGPTPIPQRYVGTFIADFHRTLMYGGIFLYPANKYSPAGKLRLLYECNPAAFLMSQAGGLGSTGRENVLEMKPRTIHDRCPIYLGAVNEIDMLHEALSSQSFDNNEVHLSSCVENGYLEEIDKGKMVTNINFIRATEF</sequence>
<dbReference type="PANTHER" id="PTHR11556:SF1">
    <property type="entry name" value="FRUCTOSE-BISPHOSPHATASE"/>
    <property type="match status" value="1"/>
</dbReference>
<evidence type="ECO:0000256" key="2">
    <source>
        <dbReference type="ARBA" id="ARBA00001946"/>
    </source>
</evidence>
<comment type="cofactor">
    <cofactor evidence="2">
        <name>Mg(2+)</name>
        <dbReference type="ChEBI" id="CHEBI:18420"/>
    </cofactor>
</comment>
<dbReference type="GO" id="GO:0006002">
    <property type="term" value="P:fructose 6-phosphate metabolic process"/>
    <property type="evidence" value="ECO:0007669"/>
    <property type="project" value="TreeGrafter"/>
</dbReference>
<dbReference type="Gene3D" id="3.30.540.10">
    <property type="entry name" value="Fructose-1,6-Bisphosphatase, subunit A, domain 1"/>
    <property type="match status" value="1"/>
</dbReference>
<evidence type="ECO:0000256" key="7">
    <source>
        <dbReference type="ARBA" id="ARBA00022801"/>
    </source>
</evidence>
<evidence type="ECO:0000259" key="13">
    <source>
        <dbReference type="Pfam" id="PF00316"/>
    </source>
</evidence>
<dbReference type="FunFam" id="3.30.540.10:FF:000002">
    <property type="entry name" value="Fructose-1,6-bisphosphatase class 1"/>
    <property type="match status" value="1"/>
</dbReference>
<dbReference type="GO" id="GO:0005986">
    <property type="term" value="P:sucrose biosynthetic process"/>
    <property type="evidence" value="ECO:0007669"/>
    <property type="project" value="TreeGrafter"/>
</dbReference>
<evidence type="ECO:0000256" key="5">
    <source>
        <dbReference type="ARBA" id="ARBA00013093"/>
    </source>
</evidence>
<evidence type="ECO:0000256" key="12">
    <source>
        <dbReference type="RuleBase" id="RU000508"/>
    </source>
</evidence>
<evidence type="ECO:0000256" key="6">
    <source>
        <dbReference type="ARBA" id="ARBA00022723"/>
    </source>
</evidence>
<dbReference type="GO" id="GO:0046872">
    <property type="term" value="F:metal ion binding"/>
    <property type="evidence" value="ECO:0007669"/>
    <property type="project" value="UniProtKB-KW"/>
</dbReference>
<dbReference type="EMBL" id="BT077248">
    <property type="protein sequence ID" value="ACO11672.1"/>
    <property type="molecule type" value="mRNA"/>
</dbReference>
<reference evidence="15" key="1">
    <citation type="submission" date="2009-03" db="EMBL/GenBank/DDBJ databases">
        <title>Caligus rogercresseyi ESTs and full-length cDNAs.</title>
        <authorList>
            <person name="Yasuike M."/>
            <person name="von Schalburg K."/>
            <person name="Cooper G."/>
            <person name="Leong J."/>
            <person name="Jones S.R.M."/>
            <person name="Koop B.F."/>
        </authorList>
    </citation>
    <scope>NUCLEOTIDE SEQUENCE</scope>
    <source>
        <tissue evidence="15">Whole tissue</tissue>
    </source>
</reference>
<dbReference type="HAMAP" id="MF_01855">
    <property type="entry name" value="FBPase_class1"/>
    <property type="match status" value="1"/>
</dbReference>
<evidence type="ECO:0000256" key="3">
    <source>
        <dbReference type="ARBA" id="ARBA00010941"/>
    </source>
</evidence>
<evidence type="ECO:0000256" key="9">
    <source>
        <dbReference type="ARBA" id="ARBA00023277"/>
    </source>
</evidence>
<dbReference type="GO" id="GO:0042132">
    <property type="term" value="F:fructose 1,6-bisphosphate 1-phosphatase activity"/>
    <property type="evidence" value="ECO:0007669"/>
    <property type="project" value="UniProtKB-EC"/>
</dbReference>
<dbReference type="InterPro" id="IPR000146">
    <property type="entry name" value="FBPase_class-1"/>
</dbReference>
<dbReference type="GO" id="GO:0006094">
    <property type="term" value="P:gluconeogenesis"/>
    <property type="evidence" value="ECO:0007669"/>
    <property type="project" value="TreeGrafter"/>
</dbReference>
<comment type="pathway">
    <text evidence="10">Carbohydrate biosynthesis.</text>
</comment>
<dbReference type="GO" id="GO:0005829">
    <property type="term" value="C:cytosol"/>
    <property type="evidence" value="ECO:0007669"/>
    <property type="project" value="TreeGrafter"/>
</dbReference>
<dbReference type="CDD" id="cd00354">
    <property type="entry name" value="FBPase"/>
    <property type="match status" value="1"/>
</dbReference>
<proteinExistence type="evidence at transcript level"/>
<accession>C1BRL9</accession>
<evidence type="ECO:0000256" key="10">
    <source>
        <dbReference type="ARBA" id="ARBA00024331"/>
    </source>
</evidence>
<dbReference type="Pfam" id="PF00316">
    <property type="entry name" value="FBPase"/>
    <property type="match status" value="1"/>
</dbReference>
<evidence type="ECO:0000313" key="15">
    <source>
        <dbReference type="EMBL" id="ACO11672.1"/>
    </source>
</evidence>
<feature type="domain" description="Fructose-1-6-bisphosphatase class 1 C-terminal" evidence="14">
    <location>
        <begin position="205"/>
        <end position="329"/>
    </location>
</feature>
<dbReference type="Gene3D" id="3.40.190.80">
    <property type="match status" value="1"/>
</dbReference>
<keyword evidence="8" id="KW-0460">Magnesium</keyword>
<dbReference type="PIRSF" id="PIRSF500210">
    <property type="entry name" value="FBPtase"/>
    <property type="match status" value="1"/>
</dbReference>
<evidence type="ECO:0000259" key="14">
    <source>
        <dbReference type="Pfam" id="PF18913"/>
    </source>
</evidence>
<comment type="catalytic activity">
    <reaction evidence="1">
        <text>beta-D-fructose 1,6-bisphosphate + H2O = beta-D-fructose 6-phosphate + phosphate</text>
        <dbReference type="Rhea" id="RHEA:11064"/>
        <dbReference type="ChEBI" id="CHEBI:15377"/>
        <dbReference type="ChEBI" id="CHEBI:32966"/>
        <dbReference type="ChEBI" id="CHEBI:43474"/>
        <dbReference type="ChEBI" id="CHEBI:57634"/>
        <dbReference type="EC" id="3.1.3.11"/>
    </reaction>
</comment>
<dbReference type="GO" id="GO:0006000">
    <property type="term" value="P:fructose metabolic process"/>
    <property type="evidence" value="ECO:0007669"/>
    <property type="project" value="TreeGrafter"/>
</dbReference>
<dbReference type="InterPro" id="IPR044015">
    <property type="entry name" value="FBPase_C_dom"/>
</dbReference>
<dbReference type="Pfam" id="PF18913">
    <property type="entry name" value="FBPase_C"/>
    <property type="match status" value="1"/>
</dbReference>
<evidence type="ECO:0000256" key="1">
    <source>
        <dbReference type="ARBA" id="ARBA00001273"/>
    </source>
</evidence>
<keyword evidence="9 12" id="KW-0119">Carbohydrate metabolism</keyword>
<dbReference type="GO" id="GO:0030388">
    <property type="term" value="P:fructose 1,6-bisphosphate metabolic process"/>
    <property type="evidence" value="ECO:0007669"/>
    <property type="project" value="TreeGrafter"/>
</dbReference>
<keyword evidence="6" id="KW-0479">Metal-binding</keyword>
<name>C1BRL9_CALRO</name>
<dbReference type="InterPro" id="IPR028343">
    <property type="entry name" value="FBPtase"/>
</dbReference>
<dbReference type="InterPro" id="IPR033391">
    <property type="entry name" value="FBPase_N"/>
</dbReference>
<feature type="domain" description="Fructose-1-6-bisphosphatase class I N-terminal" evidence="13">
    <location>
        <begin position="22"/>
        <end position="199"/>
    </location>
</feature>
<dbReference type="PANTHER" id="PTHR11556">
    <property type="entry name" value="FRUCTOSE-1,6-BISPHOSPHATASE-RELATED"/>
    <property type="match status" value="1"/>
</dbReference>
<comment type="subunit">
    <text evidence="4">Homotetramer.</text>
</comment>
<organism evidence="15">
    <name type="scientific">Caligus rogercresseyi</name>
    <name type="common">Sea louse</name>
    <dbReference type="NCBI Taxonomy" id="217165"/>
    <lineage>
        <taxon>Eukaryota</taxon>
        <taxon>Metazoa</taxon>
        <taxon>Ecdysozoa</taxon>
        <taxon>Arthropoda</taxon>
        <taxon>Crustacea</taxon>
        <taxon>Multicrustacea</taxon>
        <taxon>Hexanauplia</taxon>
        <taxon>Copepoda</taxon>
        <taxon>Siphonostomatoida</taxon>
        <taxon>Caligidae</taxon>
        <taxon>Caligus</taxon>
    </lineage>
</organism>
<dbReference type="SUPFAM" id="SSF56655">
    <property type="entry name" value="Carbohydrate phosphatase"/>
    <property type="match status" value="1"/>
</dbReference>
<keyword evidence="7 12" id="KW-0378">Hydrolase</keyword>
<dbReference type="AlphaFoldDB" id="C1BRL9"/>
<dbReference type="PRINTS" id="PR00115">
    <property type="entry name" value="F16BPHPHTASE"/>
</dbReference>
<gene>
    <name evidence="15" type="primary">F16P1</name>
</gene>
<evidence type="ECO:0000256" key="11">
    <source>
        <dbReference type="ARBA" id="ARBA00032973"/>
    </source>
</evidence>
<protein>
    <recommendedName>
        <fullName evidence="5">fructose-bisphosphatase</fullName>
        <ecNumber evidence="5">3.1.3.11</ecNumber>
    </recommendedName>
    <alternativeName>
        <fullName evidence="11">D-fructose-1,6-bisphosphate 1-phosphohydrolase</fullName>
    </alternativeName>
</protein>
<dbReference type="PIRSF" id="PIRSF000904">
    <property type="entry name" value="FBPtase_SBPase"/>
    <property type="match status" value="1"/>
</dbReference>